<dbReference type="InterPro" id="IPR008333">
    <property type="entry name" value="Cbr1-like_FAD-bd_dom"/>
</dbReference>
<dbReference type="EC" id="1.6.2.2" evidence="7"/>
<dbReference type="PRINTS" id="PR00406">
    <property type="entry name" value="CYTB5RDTASE"/>
</dbReference>
<feature type="binding site" evidence="6">
    <location>
        <position position="84"/>
    </location>
    <ligand>
        <name>FAD</name>
        <dbReference type="ChEBI" id="CHEBI:57692"/>
    </ligand>
</feature>
<dbReference type="InterPro" id="IPR001433">
    <property type="entry name" value="OxRdtase_FAD/NAD-bd"/>
</dbReference>
<dbReference type="InterPro" id="IPR017938">
    <property type="entry name" value="Riboflavin_synthase-like_b-brl"/>
</dbReference>
<feature type="binding site" evidence="6">
    <location>
        <position position="103"/>
    </location>
    <ligand>
        <name>FAD</name>
        <dbReference type="ChEBI" id="CHEBI:57692"/>
    </ligand>
</feature>
<organism evidence="9">
    <name type="scientific">Favella ehrenbergii</name>
    <dbReference type="NCBI Taxonomy" id="182087"/>
    <lineage>
        <taxon>Eukaryota</taxon>
        <taxon>Sar</taxon>
        <taxon>Alveolata</taxon>
        <taxon>Ciliophora</taxon>
        <taxon>Intramacronucleata</taxon>
        <taxon>Spirotrichea</taxon>
        <taxon>Choreotrichia</taxon>
        <taxon>Tintinnida</taxon>
        <taxon>Xystonellidae</taxon>
        <taxon>Favella</taxon>
    </lineage>
</organism>
<keyword evidence="4 7" id="KW-0560">Oxidoreductase</keyword>
<keyword evidence="5 7" id="KW-0520">NAD</keyword>
<dbReference type="AlphaFoldDB" id="A0A7S3I6M7"/>
<dbReference type="SUPFAM" id="SSF63380">
    <property type="entry name" value="Riboflavin synthase domain-like"/>
    <property type="match status" value="1"/>
</dbReference>
<evidence type="ECO:0000256" key="6">
    <source>
        <dbReference type="PIRSR" id="PIRSR601834-1"/>
    </source>
</evidence>
<evidence type="ECO:0000256" key="5">
    <source>
        <dbReference type="ARBA" id="ARBA00023027"/>
    </source>
</evidence>
<accession>A0A7S3I6M7</accession>
<dbReference type="EMBL" id="HBIE01031233">
    <property type="protein sequence ID" value="CAE0314485.1"/>
    <property type="molecule type" value="Transcribed_RNA"/>
</dbReference>
<evidence type="ECO:0000256" key="4">
    <source>
        <dbReference type="ARBA" id="ARBA00023002"/>
    </source>
</evidence>
<protein>
    <recommendedName>
        <fullName evidence="7">NADH-cytochrome b5 reductase</fullName>
        <ecNumber evidence="7">1.6.2.2</ecNumber>
    </recommendedName>
</protein>
<comment type="catalytic activity">
    <reaction evidence="7">
        <text>2 Fe(III)-[cytochrome b5] + NADH = 2 Fe(II)-[cytochrome b5] + NAD(+) + H(+)</text>
        <dbReference type="Rhea" id="RHEA:46680"/>
        <dbReference type="Rhea" id="RHEA-COMP:10438"/>
        <dbReference type="Rhea" id="RHEA-COMP:10439"/>
        <dbReference type="ChEBI" id="CHEBI:15378"/>
        <dbReference type="ChEBI" id="CHEBI:29033"/>
        <dbReference type="ChEBI" id="CHEBI:29034"/>
        <dbReference type="ChEBI" id="CHEBI:57540"/>
        <dbReference type="ChEBI" id="CHEBI:57945"/>
        <dbReference type="EC" id="1.6.2.2"/>
    </reaction>
</comment>
<dbReference type="GO" id="GO:0090524">
    <property type="term" value="F:cytochrome-b5 reductase activity, acting on NADH"/>
    <property type="evidence" value="ECO:0007669"/>
    <property type="project" value="UniProtKB-EC"/>
</dbReference>
<dbReference type="SUPFAM" id="SSF52343">
    <property type="entry name" value="Ferredoxin reductase-like, C-terminal NADP-linked domain"/>
    <property type="match status" value="1"/>
</dbReference>
<feature type="binding site" evidence="6">
    <location>
        <position position="117"/>
    </location>
    <ligand>
        <name>FAD</name>
        <dbReference type="ChEBI" id="CHEBI:57692"/>
    </ligand>
</feature>
<sequence length="291" mass="31928">MVEAEANLANYILTPAGAETICANSEKNEDNQFELEIAEKNQISPDTIMFKFKSPNADWLSGLPLCQHLKLFKKLEGEDEFISRMYTPVSPITQKGTIDFVIKCYPKTEEFPNGGQMGAYLASLNVGDKVLMEGPMGKITYVGNGDFNIRGKGTRKVSKLGLLAGGSGLTPLYSVLNALYLSKDTHVKQCHMLYSNKTDADVLMRQELDAINADASAPHIRVTHTITRATEDSAASNVLRGRANIEMLRSLEGFPAPGDDVLIAMCGPKSFNDACKTFLLENGYTEEMIFP</sequence>
<feature type="binding site" evidence="6">
    <location>
        <position position="170"/>
    </location>
    <ligand>
        <name>FAD</name>
        <dbReference type="ChEBI" id="CHEBI:57692"/>
    </ligand>
</feature>
<dbReference type="PRINTS" id="PR00371">
    <property type="entry name" value="FPNCR"/>
</dbReference>
<gene>
    <name evidence="9" type="ORF">FEHR0123_LOCUS9411</name>
</gene>
<dbReference type="InterPro" id="IPR017927">
    <property type="entry name" value="FAD-bd_FR_type"/>
</dbReference>
<evidence type="ECO:0000256" key="7">
    <source>
        <dbReference type="RuleBase" id="RU361226"/>
    </source>
</evidence>
<dbReference type="GO" id="GO:0071949">
    <property type="term" value="F:FAD binding"/>
    <property type="evidence" value="ECO:0007669"/>
    <property type="project" value="TreeGrafter"/>
</dbReference>
<keyword evidence="3 6" id="KW-0274">FAD</keyword>
<dbReference type="PANTHER" id="PTHR19370">
    <property type="entry name" value="NADH-CYTOCHROME B5 REDUCTASE"/>
    <property type="match status" value="1"/>
</dbReference>
<evidence type="ECO:0000313" key="9">
    <source>
        <dbReference type="EMBL" id="CAE0314485.1"/>
    </source>
</evidence>
<dbReference type="Gene3D" id="2.40.30.10">
    <property type="entry name" value="Translation factors"/>
    <property type="match status" value="1"/>
</dbReference>
<evidence type="ECO:0000256" key="3">
    <source>
        <dbReference type="ARBA" id="ARBA00022827"/>
    </source>
</evidence>
<evidence type="ECO:0000259" key="8">
    <source>
        <dbReference type="PROSITE" id="PS51384"/>
    </source>
</evidence>
<dbReference type="PROSITE" id="PS51384">
    <property type="entry name" value="FAD_FR"/>
    <property type="match status" value="1"/>
</dbReference>
<dbReference type="InterPro" id="IPR001834">
    <property type="entry name" value="CBR-like"/>
</dbReference>
<comment type="similarity">
    <text evidence="7">Belongs to the flavoprotein pyridine nucleotide cytochrome reductase family.</text>
</comment>
<evidence type="ECO:0000256" key="2">
    <source>
        <dbReference type="ARBA" id="ARBA00022630"/>
    </source>
</evidence>
<dbReference type="InterPro" id="IPR039261">
    <property type="entry name" value="FNR_nucleotide-bd"/>
</dbReference>
<dbReference type="CDD" id="cd06183">
    <property type="entry name" value="cyt_b5_reduct_like"/>
    <property type="match status" value="1"/>
</dbReference>
<dbReference type="Pfam" id="PF00970">
    <property type="entry name" value="FAD_binding_6"/>
    <property type="match status" value="1"/>
</dbReference>
<comment type="cofactor">
    <cofactor evidence="1 6 7">
        <name>FAD</name>
        <dbReference type="ChEBI" id="CHEBI:57692"/>
    </cofactor>
</comment>
<feature type="domain" description="FAD-binding FR-type" evidence="8">
    <location>
        <begin position="30"/>
        <end position="142"/>
    </location>
</feature>
<feature type="binding site" evidence="6">
    <location>
        <position position="101"/>
    </location>
    <ligand>
        <name>FAD</name>
        <dbReference type="ChEBI" id="CHEBI:57692"/>
    </ligand>
</feature>
<reference evidence="9" key="1">
    <citation type="submission" date="2021-01" db="EMBL/GenBank/DDBJ databases">
        <authorList>
            <person name="Corre E."/>
            <person name="Pelletier E."/>
            <person name="Niang G."/>
            <person name="Scheremetjew M."/>
            <person name="Finn R."/>
            <person name="Kale V."/>
            <person name="Holt S."/>
            <person name="Cochrane G."/>
            <person name="Meng A."/>
            <person name="Brown T."/>
            <person name="Cohen L."/>
        </authorList>
    </citation>
    <scope>NUCLEOTIDE SEQUENCE</scope>
    <source>
        <strain evidence="9">Fehren 1</strain>
    </source>
</reference>
<proteinExistence type="inferred from homology"/>
<keyword evidence="2 6" id="KW-0285">Flavoprotein</keyword>
<dbReference type="Pfam" id="PF00175">
    <property type="entry name" value="NAD_binding_1"/>
    <property type="match status" value="1"/>
</dbReference>
<feature type="binding site" evidence="6">
    <location>
        <position position="86"/>
    </location>
    <ligand>
        <name>FAD</name>
        <dbReference type="ChEBI" id="CHEBI:57692"/>
    </ligand>
</feature>
<dbReference type="PANTHER" id="PTHR19370:SF185">
    <property type="entry name" value="NADH-CYTOCHROME B5 REDUCTASE"/>
    <property type="match status" value="1"/>
</dbReference>
<evidence type="ECO:0000256" key="1">
    <source>
        <dbReference type="ARBA" id="ARBA00001974"/>
    </source>
</evidence>
<dbReference type="Gene3D" id="3.40.50.80">
    <property type="entry name" value="Nucleotide-binding domain of ferredoxin-NADP reductase (FNR) module"/>
    <property type="match status" value="1"/>
</dbReference>
<dbReference type="InterPro" id="IPR001709">
    <property type="entry name" value="Flavoprot_Pyr_Nucl_cyt_Rdtase"/>
</dbReference>
<name>A0A7S3I6M7_9SPIT</name>